<proteinExistence type="predicted"/>
<dbReference type="SUPFAM" id="SSF56672">
    <property type="entry name" value="DNA/RNA polymerases"/>
    <property type="match status" value="1"/>
</dbReference>
<organism evidence="1 2">
    <name type="scientific">Hydra vulgaris</name>
    <name type="common">Hydra</name>
    <name type="synonym">Hydra attenuata</name>
    <dbReference type="NCBI Taxonomy" id="6087"/>
    <lineage>
        <taxon>Eukaryota</taxon>
        <taxon>Metazoa</taxon>
        <taxon>Cnidaria</taxon>
        <taxon>Hydrozoa</taxon>
        <taxon>Hydroidolina</taxon>
        <taxon>Anthoathecata</taxon>
        <taxon>Aplanulata</taxon>
        <taxon>Hydridae</taxon>
        <taxon>Hydra</taxon>
    </lineage>
</organism>
<dbReference type="RefSeq" id="XP_065672041.1">
    <property type="nucleotide sequence ID" value="XM_065815969.1"/>
</dbReference>
<evidence type="ECO:0000313" key="1">
    <source>
        <dbReference type="Proteomes" id="UP001652625"/>
    </source>
</evidence>
<protein>
    <submittedName>
        <fullName evidence="2">Uncharacterized protein LOC136089876</fullName>
    </submittedName>
</protein>
<dbReference type="GeneID" id="136089876"/>
<reference evidence="2" key="1">
    <citation type="submission" date="2025-08" db="UniProtKB">
        <authorList>
            <consortium name="RefSeq"/>
        </authorList>
    </citation>
    <scope>IDENTIFICATION</scope>
</reference>
<gene>
    <name evidence="2" type="primary">LOC136089876</name>
</gene>
<dbReference type="InterPro" id="IPR043128">
    <property type="entry name" value="Rev_trsase/Diguanyl_cyclase"/>
</dbReference>
<dbReference type="Proteomes" id="UP001652625">
    <property type="component" value="Chromosome 13"/>
</dbReference>
<accession>A0ABM4DCB6</accession>
<evidence type="ECO:0000313" key="2">
    <source>
        <dbReference type="RefSeq" id="XP_065672041.1"/>
    </source>
</evidence>
<dbReference type="Gene3D" id="3.30.70.270">
    <property type="match status" value="1"/>
</dbReference>
<dbReference type="PANTHER" id="PTHR47331:SF5">
    <property type="entry name" value="RIBONUCLEASE H"/>
    <property type="match status" value="1"/>
</dbReference>
<dbReference type="Gene3D" id="3.10.10.10">
    <property type="entry name" value="HIV Type 1 Reverse Transcriptase, subunit A, domain 1"/>
    <property type="match status" value="1"/>
</dbReference>
<dbReference type="PANTHER" id="PTHR47331">
    <property type="entry name" value="PHD-TYPE DOMAIN-CONTAINING PROTEIN"/>
    <property type="match status" value="1"/>
</dbReference>
<sequence>MGPGQSISDCLYFTKSTNDCYKELYSLDVLGLEDQSEGNLNEVYEEFKEQLQQDSTGFYHTGLPRKWECSKLESYSDGSISRLHSLLRKLEKKPNDLIKYNNIIQVQLKDGIIEYAPNKPTGKRIFYTPHRAVIKENSKTIKLRIVFDASAKEYGSPSLNEFLHISPPLQPLLLNVILQNRLQLVCLTEDIKQAFLQIRVDNKDRDVFRFCWVSDLKSKEVITLRFTRIPFGCASSPFILGGVIIY</sequence>
<name>A0ABM4DCB6_HYDVU</name>
<dbReference type="InterPro" id="IPR043502">
    <property type="entry name" value="DNA/RNA_pol_sf"/>
</dbReference>
<keyword evidence="1" id="KW-1185">Reference proteome</keyword>